<feature type="chain" id="PRO_5043800005" evidence="1">
    <location>
        <begin position="34"/>
        <end position="146"/>
    </location>
</feature>
<comment type="caution">
    <text evidence="2">The sequence shown here is derived from an EMBL/GenBank/DDBJ whole genome shotgun (WGS) entry which is preliminary data.</text>
</comment>
<dbReference type="EMBL" id="JBEDUW010000005">
    <property type="protein sequence ID" value="KAK9926775.1"/>
    <property type="molecule type" value="Genomic_DNA"/>
</dbReference>
<proteinExistence type="predicted"/>
<keyword evidence="1" id="KW-0732">Signal</keyword>
<reference evidence="2 3" key="1">
    <citation type="journal article" date="2023" name="G3 (Bethesda)">
        <title>A chromosome-length genome assembly and annotation of blackberry (Rubus argutus, cv. 'Hillquist').</title>
        <authorList>
            <person name="Bruna T."/>
            <person name="Aryal R."/>
            <person name="Dudchenko O."/>
            <person name="Sargent D.J."/>
            <person name="Mead D."/>
            <person name="Buti M."/>
            <person name="Cavallini A."/>
            <person name="Hytonen T."/>
            <person name="Andres J."/>
            <person name="Pham M."/>
            <person name="Weisz D."/>
            <person name="Mascagni F."/>
            <person name="Usai G."/>
            <person name="Natali L."/>
            <person name="Bassil N."/>
            <person name="Fernandez G.E."/>
            <person name="Lomsadze A."/>
            <person name="Armour M."/>
            <person name="Olukolu B."/>
            <person name="Poorten T."/>
            <person name="Britton C."/>
            <person name="Davik J."/>
            <person name="Ashrafi H."/>
            <person name="Aiden E.L."/>
            <person name="Borodovsky M."/>
            <person name="Worthington M."/>
        </authorList>
    </citation>
    <scope>NUCLEOTIDE SEQUENCE [LARGE SCALE GENOMIC DNA]</scope>
    <source>
        <strain evidence="2">PI 553951</strain>
    </source>
</reference>
<gene>
    <name evidence="2" type="ORF">M0R45_023988</name>
</gene>
<name>A0AAW1WTY5_RUBAR</name>
<feature type="signal peptide" evidence="1">
    <location>
        <begin position="1"/>
        <end position="33"/>
    </location>
</feature>
<dbReference type="AlphaFoldDB" id="A0AAW1WTY5"/>
<protein>
    <submittedName>
        <fullName evidence="2">Uncharacterized protein</fullName>
    </submittedName>
</protein>
<keyword evidence="3" id="KW-1185">Reference proteome</keyword>
<accession>A0AAW1WTY5</accession>
<sequence>MPCTHHNQLQTQHRRALRLLLGLSSSVVPLAVAVQPAPFTQATVPFSPVRTPPLLPLRFLARALLPLPCSAIHSPRRVQPSRFAVVSSSRRCHQSVQPRVAPAFTAPLSLPHNPTSLTRSSLPLSSCHCSSLARDATDAPCCSRTE</sequence>
<evidence type="ECO:0000256" key="1">
    <source>
        <dbReference type="SAM" id="SignalP"/>
    </source>
</evidence>
<dbReference type="Proteomes" id="UP001457282">
    <property type="component" value="Unassembled WGS sequence"/>
</dbReference>
<evidence type="ECO:0000313" key="3">
    <source>
        <dbReference type="Proteomes" id="UP001457282"/>
    </source>
</evidence>
<evidence type="ECO:0000313" key="2">
    <source>
        <dbReference type="EMBL" id="KAK9926775.1"/>
    </source>
</evidence>
<organism evidence="2 3">
    <name type="scientific">Rubus argutus</name>
    <name type="common">Southern blackberry</name>
    <dbReference type="NCBI Taxonomy" id="59490"/>
    <lineage>
        <taxon>Eukaryota</taxon>
        <taxon>Viridiplantae</taxon>
        <taxon>Streptophyta</taxon>
        <taxon>Embryophyta</taxon>
        <taxon>Tracheophyta</taxon>
        <taxon>Spermatophyta</taxon>
        <taxon>Magnoliopsida</taxon>
        <taxon>eudicotyledons</taxon>
        <taxon>Gunneridae</taxon>
        <taxon>Pentapetalae</taxon>
        <taxon>rosids</taxon>
        <taxon>fabids</taxon>
        <taxon>Rosales</taxon>
        <taxon>Rosaceae</taxon>
        <taxon>Rosoideae</taxon>
        <taxon>Rosoideae incertae sedis</taxon>
        <taxon>Rubus</taxon>
    </lineage>
</organism>